<dbReference type="SUPFAM" id="SSF51182">
    <property type="entry name" value="RmlC-like cupins"/>
    <property type="match status" value="1"/>
</dbReference>
<sequence>MSAPTMATVAPGGEEWVVDNPRFRAFISEVNRLRRSSDDPRAVIGAIRPVFARLMAEEGWLPERYQEPAESGMGSGIGTWLLYRTLDGSLALSALVVPPGAQTPVHDHLAWGLVGLYRGEQEEEVFARRDDGAADGRADLDLVERRRLRQGEFYELLPETDIHRVRTVSAVASVSLHLLGIDNGCIWRHRFEPEEGSVSPFKSGYVNAPCEEVDGAFHPGATEP</sequence>
<organism evidence="3">
    <name type="scientific">uncultured Thermomicrobiales bacterium</name>
    <dbReference type="NCBI Taxonomy" id="1645740"/>
    <lineage>
        <taxon>Bacteria</taxon>
        <taxon>Pseudomonadati</taxon>
        <taxon>Thermomicrobiota</taxon>
        <taxon>Thermomicrobia</taxon>
        <taxon>Thermomicrobiales</taxon>
        <taxon>environmental samples</taxon>
    </lineage>
</organism>
<gene>
    <name evidence="3" type="ORF">AVDCRST_MAG59-1458</name>
</gene>
<dbReference type="InterPro" id="IPR014710">
    <property type="entry name" value="RmlC-like_jellyroll"/>
</dbReference>
<proteinExistence type="inferred from homology"/>
<feature type="binding site" evidence="2">
    <location>
        <position position="108"/>
    </location>
    <ligand>
        <name>Fe cation</name>
        <dbReference type="ChEBI" id="CHEBI:24875"/>
        <note>catalytic</note>
    </ligand>
</feature>
<protein>
    <submittedName>
        <fullName evidence="3">Cysteine dioxygenase</fullName>
        <ecNumber evidence="3">1.13.11.20</ecNumber>
    </submittedName>
</protein>
<reference evidence="3" key="1">
    <citation type="submission" date="2020-02" db="EMBL/GenBank/DDBJ databases">
        <authorList>
            <person name="Meier V. D."/>
        </authorList>
    </citation>
    <scope>NUCLEOTIDE SEQUENCE</scope>
    <source>
        <strain evidence="3">AVDCRST_MAG59</strain>
    </source>
</reference>
<dbReference type="CDD" id="cd10548">
    <property type="entry name" value="cupin_CDO"/>
    <property type="match status" value="1"/>
</dbReference>
<dbReference type="EMBL" id="CADCWF010000089">
    <property type="protein sequence ID" value="CAA9547512.1"/>
    <property type="molecule type" value="Genomic_DNA"/>
</dbReference>
<keyword evidence="2" id="KW-0408">Iron</keyword>
<dbReference type="Gene3D" id="2.60.120.10">
    <property type="entry name" value="Jelly Rolls"/>
    <property type="match status" value="1"/>
</dbReference>
<evidence type="ECO:0000313" key="3">
    <source>
        <dbReference type="EMBL" id="CAA9547512.1"/>
    </source>
</evidence>
<keyword evidence="3" id="KW-0560">Oxidoreductase</keyword>
<feature type="binding site" evidence="2">
    <location>
        <position position="106"/>
    </location>
    <ligand>
        <name>Fe cation</name>
        <dbReference type="ChEBI" id="CHEBI:24875"/>
        <note>catalytic</note>
    </ligand>
</feature>
<name>A0A6J4UDG0_9BACT</name>
<dbReference type="GO" id="GO:0005506">
    <property type="term" value="F:iron ion binding"/>
    <property type="evidence" value="ECO:0007669"/>
    <property type="project" value="InterPro"/>
</dbReference>
<keyword evidence="3" id="KW-0223">Dioxygenase</keyword>
<dbReference type="InterPro" id="IPR011051">
    <property type="entry name" value="RmlC_Cupin_sf"/>
</dbReference>
<comment type="similarity">
    <text evidence="1">Belongs to the cysteine dioxygenase family.</text>
</comment>
<dbReference type="EC" id="1.13.11.20" evidence="3"/>
<dbReference type="Pfam" id="PF05995">
    <property type="entry name" value="CDO_I"/>
    <property type="match status" value="1"/>
</dbReference>
<dbReference type="AlphaFoldDB" id="A0A6J4UDG0"/>
<keyword evidence="2" id="KW-0479">Metal-binding</keyword>
<evidence type="ECO:0000256" key="2">
    <source>
        <dbReference type="PIRSR" id="PIRSR610300-51"/>
    </source>
</evidence>
<evidence type="ECO:0000256" key="1">
    <source>
        <dbReference type="ARBA" id="ARBA00006622"/>
    </source>
</evidence>
<accession>A0A6J4UDG0</accession>
<dbReference type="InterPro" id="IPR010300">
    <property type="entry name" value="CDO_1"/>
</dbReference>
<feature type="binding site" evidence="2">
    <location>
        <position position="163"/>
    </location>
    <ligand>
        <name>Fe cation</name>
        <dbReference type="ChEBI" id="CHEBI:24875"/>
        <note>catalytic</note>
    </ligand>
</feature>
<dbReference type="GO" id="GO:0017172">
    <property type="term" value="F:cysteine dioxygenase activity"/>
    <property type="evidence" value="ECO:0007669"/>
    <property type="project" value="UniProtKB-EC"/>
</dbReference>